<dbReference type="GO" id="GO:1990259">
    <property type="term" value="F:histone H2AQ104 methyltransferase activity"/>
    <property type="evidence" value="ECO:0007669"/>
    <property type="project" value="TreeGrafter"/>
</dbReference>
<dbReference type="Pfam" id="PF01269">
    <property type="entry name" value="Fibrillarin"/>
    <property type="match status" value="1"/>
</dbReference>
<dbReference type="GO" id="GO:0000494">
    <property type="term" value="P:box C/D sno(s)RNA 3'-end processing"/>
    <property type="evidence" value="ECO:0007669"/>
    <property type="project" value="TreeGrafter"/>
</dbReference>
<dbReference type="EMBL" id="AUZY01007448">
    <property type="protein sequence ID" value="EQD49782.1"/>
    <property type="molecule type" value="Genomic_DNA"/>
</dbReference>
<name>T0ZYW7_9ZZZZ</name>
<evidence type="ECO:0000256" key="6">
    <source>
        <dbReference type="ARBA" id="ARBA00022884"/>
    </source>
</evidence>
<evidence type="ECO:0000256" key="2">
    <source>
        <dbReference type="ARBA" id="ARBA00015190"/>
    </source>
</evidence>
<organism evidence="7">
    <name type="scientific">mine drainage metagenome</name>
    <dbReference type="NCBI Taxonomy" id="410659"/>
    <lineage>
        <taxon>unclassified sequences</taxon>
        <taxon>metagenomes</taxon>
        <taxon>ecological metagenomes</taxon>
    </lineage>
</organism>
<comment type="similarity">
    <text evidence="1">Belongs to the methyltransferase superfamily. Fibrillarin family.</text>
</comment>
<dbReference type="AlphaFoldDB" id="T0ZYW7"/>
<dbReference type="Gene3D" id="3.40.50.150">
    <property type="entry name" value="Vaccinia Virus protein VP39"/>
    <property type="match status" value="1"/>
</dbReference>
<dbReference type="Gene3D" id="3.30.200.20">
    <property type="entry name" value="Phosphorylase Kinase, domain 1"/>
    <property type="match status" value="1"/>
</dbReference>
<evidence type="ECO:0000256" key="5">
    <source>
        <dbReference type="ARBA" id="ARBA00022679"/>
    </source>
</evidence>
<accession>T0ZYW7</accession>
<reference evidence="7" key="1">
    <citation type="submission" date="2013-08" db="EMBL/GenBank/DDBJ databases">
        <authorList>
            <person name="Mendez C."/>
            <person name="Richter M."/>
            <person name="Ferrer M."/>
            <person name="Sanchez J."/>
        </authorList>
    </citation>
    <scope>NUCLEOTIDE SEQUENCE</scope>
</reference>
<dbReference type="PRINTS" id="PR00052">
    <property type="entry name" value="FIBRILLARIN"/>
</dbReference>
<gene>
    <name evidence="7" type="ORF">B1B_11461</name>
</gene>
<dbReference type="SMART" id="SM01206">
    <property type="entry name" value="Fibrillarin"/>
    <property type="match status" value="1"/>
</dbReference>
<dbReference type="InterPro" id="IPR000692">
    <property type="entry name" value="Fibrillarin"/>
</dbReference>
<dbReference type="GO" id="GO:0008649">
    <property type="term" value="F:rRNA methyltransferase activity"/>
    <property type="evidence" value="ECO:0007669"/>
    <property type="project" value="TreeGrafter"/>
</dbReference>
<evidence type="ECO:0000256" key="3">
    <source>
        <dbReference type="ARBA" id="ARBA00022552"/>
    </source>
</evidence>
<evidence type="ECO:0000313" key="7">
    <source>
        <dbReference type="EMBL" id="EQD49782.1"/>
    </source>
</evidence>
<evidence type="ECO:0000256" key="4">
    <source>
        <dbReference type="ARBA" id="ARBA00022603"/>
    </source>
</evidence>
<dbReference type="GO" id="GO:0003723">
    <property type="term" value="F:RNA binding"/>
    <property type="evidence" value="ECO:0007669"/>
    <property type="project" value="UniProtKB-KW"/>
</dbReference>
<keyword evidence="3" id="KW-0698">rRNA processing</keyword>
<keyword evidence="5 7" id="KW-0808">Transferase</keyword>
<evidence type="ECO:0000256" key="1">
    <source>
        <dbReference type="ARBA" id="ARBA00010632"/>
    </source>
</evidence>
<keyword evidence="4 7" id="KW-0489">Methyltransferase</keyword>
<sequence>MDPTNWPGVFREGRDLYTVNLRPGERVYGEELRVSARVEYRQWDPFRSKLAAWLLRGAEEAPWVGVKNVLYLGAAHGTTASHLSDLLPDARIFVVEKSPTSFAPLLALARRRTNLYPILADAQLPERYGADVGTVEFLYQDIAQRTQAAIFAENARTLLATGGRGLMMLKVRSVTQTRPAPAIVHAARSELSRGGLTVLSETALVPFSREHTALLVRS</sequence>
<dbReference type="PANTHER" id="PTHR10335">
    <property type="entry name" value="RRNA 2-O-METHYLTRANSFERASE FIBRILLARIN"/>
    <property type="match status" value="1"/>
</dbReference>
<proteinExistence type="inferred from homology"/>
<dbReference type="SUPFAM" id="SSF53335">
    <property type="entry name" value="S-adenosyl-L-methionine-dependent methyltransferases"/>
    <property type="match status" value="1"/>
</dbReference>
<keyword evidence="6" id="KW-0694">RNA-binding</keyword>
<dbReference type="NCBIfam" id="NF003276">
    <property type="entry name" value="PRK04266.1-2"/>
    <property type="match status" value="1"/>
</dbReference>
<dbReference type="PANTHER" id="PTHR10335:SF17">
    <property type="entry name" value="FIBRILLARIN"/>
    <property type="match status" value="1"/>
</dbReference>
<dbReference type="InterPro" id="IPR029063">
    <property type="entry name" value="SAM-dependent_MTases_sf"/>
</dbReference>
<comment type="caution">
    <text evidence="7">The sequence shown here is derived from an EMBL/GenBank/DDBJ whole genome shotgun (WGS) entry which is preliminary data.</text>
</comment>
<reference evidence="7" key="2">
    <citation type="journal article" date="2014" name="ISME J.">
        <title>Microbial stratification in low pH oxic and suboxic macroscopic growths along an acid mine drainage.</title>
        <authorList>
            <person name="Mendez-Garcia C."/>
            <person name="Mesa V."/>
            <person name="Sprenger R.R."/>
            <person name="Richter M."/>
            <person name="Diez M.S."/>
            <person name="Solano J."/>
            <person name="Bargiela R."/>
            <person name="Golyshina O.V."/>
            <person name="Manteca A."/>
            <person name="Ramos J.L."/>
            <person name="Gallego J.R."/>
            <person name="Llorente I."/>
            <person name="Martins Dos Santos V.A."/>
            <person name="Jensen O.N."/>
            <person name="Pelaez A.I."/>
            <person name="Sanchez J."/>
            <person name="Ferrer M."/>
        </authorList>
    </citation>
    <scope>NUCLEOTIDE SEQUENCE</scope>
</reference>
<protein>
    <recommendedName>
        <fullName evidence="2">rRNA 2'-O-methyltransferase fibrillarin</fullName>
    </recommendedName>
</protein>